<accession>A0A5C7IFQ0</accession>
<dbReference type="AlphaFoldDB" id="A0A5C7IFQ0"/>
<comment type="caution">
    <text evidence="1">The sequence shown here is derived from an EMBL/GenBank/DDBJ whole genome shotgun (WGS) entry which is preliminary data.</text>
</comment>
<organism evidence="1 2">
    <name type="scientific">Acer yangbiense</name>
    <dbReference type="NCBI Taxonomy" id="1000413"/>
    <lineage>
        <taxon>Eukaryota</taxon>
        <taxon>Viridiplantae</taxon>
        <taxon>Streptophyta</taxon>
        <taxon>Embryophyta</taxon>
        <taxon>Tracheophyta</taxon>
        <taxon>Spermatophyta</taxon>
        <taxon>Magnoliopsida</taxon>
        <taxon>eudicotyledons</taxon>
        <taxon>Gunneridae</taxon>
        <taxon>Pentapetalae</taxon>
        <taxon>rosids</taxon>
        <taxon>malvids</taxon>
        <taxon>Sapindales</taxon>
        <taxon>Sapindaceae</taxon>
        <taxon>Hippocastanoideae</taxon>
        <taxon>Acereae</taxon>
        <taxon>Acer</taxon>
    </lineage>
</organism>
<dbReference type="Proteomes" id="UP000323000">
    <property type="component" value="Chromosome 3"/>
</dbReference>
<protein>
    <submittedName>
        <fullName evidence="1">Uncharacterized protein</fullName>
    </submittedName>
</protein>
<reference evidence="2" key="1">
    <citation type="journal article" date="2019" name="Gigascience">
        <title>De novo genome assembly of the endangered Acer yangbiense, a plant species with extremely small populations endemic to Yunnan Province, China.</title>
        <authorList>
            <person name="Yang J."/>
            <person name="Wariss H.M."/>
            <person name="Tao L."/>
            <person name="Zhang R."/>
            <person name="Yun Q."/>
            <person name="Hollingsworth P."/>
            <person name="Dao Z."/>
            <person name="Luo G."/>
            <person name="Guo H."/>
            <person name="Ma Y."/>
            <person name="Sun W."/>
        </authorList>
    </citation>
    <scope>NUCLEOTIDE SEQUENCE [LARGE SCALE GENOMIC DNA]</scope>
    <source>
        <strain evidence="2">cv. Malutang</strain>
    </source>
</reference>
<keyword evidence="2" id="KW-1185">Reference proteome</keyword>
<gene>
    <name evidence="1" type="ORF">EZV62_009328</name>
</gene>
<evidence type="ECO:0000313" key="2">
    <source>
        <dbReference type="Proteomes" id="UP000323000"/>
    </source>
</evidence>
<dbReference type="OrthoDB" id="1805264at2759"/>
<dbReference type="EMBL" id="VAHF01000003">
    <property type="protein sequence ID" value="TXG68053.1"/>
    <property type="molecule type" value="Genomic_DNA"/>
</dbReference>
<evidence type="ECO:0000313" key="1">
    <source>
        <dbReference type="EMBL" id="TXG68053.1"/>
    </source>
</evidence>
<name>A0A5C7IFQ0_9ROSI</name>
<sequence>MIQIIQTPTKMAKSAKLMPSLRRSHQSLSISNLFNTTKQNPSLFTSKLHPVSQITTTGSCVTEMRKVDFEDNIRREIQYELQQSPSNQLGAQLLGPGDDSIKRSCYSSALIISLWLFDVVVQLSLVLLGPGDDSLKRSCYSSALMNLLNPAVTNNVRIGMNSNQSAFGLLELFRCLTTPQIVSVYSTGILSPLVLSRLLPCLEEAWPVILQAAALDAVPMNSDGKGYSRTAAENYIWI</sequence>
<proteinExistence type="predicted"/>